<keyword evidence="4 7" id="KW-0238">DNA-binding</keyword>
<dbReference type="Proteomes" id="UP000231791">
    <property type="component" value="Plasmid pSA3239"/>
</dbReference>
<dbReference type="CDD" id="cd00383">
    <property type="entry name" value="trans_reg_C"/>
    <property type="match status" value="1"/>
</dbReference>
<dbReference type="SUPFAM" id="SSF52172">
    <property type="entry name" value="CheY-like"/>
    <property type="match status" value="1"/>
</dbReference>
<evidence type="ECO:0000259" key="9">
    <source>
        <dbReference type="PROSITE" id="PS51755"/>
    </source>
</evidence>
<name>A0A2K8PSW1_STRLA</name>
<dbReference type="KEGG" id="slx:SLAV_40270"/>
<sequence>MNQRTMAVLEPHTVAAGANGGFSPAEGPRTPQHVPAQSALWRILIVESNSAEAETLARGLRRHGHEVDIVGTGGEALRVYAEADLVLLDLELPDLDGLEVCRGIRAAHEIPVIAVTARGSELDRVLGLQAGADDYLAKPYGFRELMARMEAVMRRARPTRPASATITCGPLSIDSGTREVTLDGVPVETTRKEFDMLYLLASHPDTVIPRKMLMQQVWGDSWSRRTVDTHVSTLRNKIGAGWIITIRGVGFRFGQG</sequence>
<geneLocation type="plasmid" evidence="11">
    <name>psa3239</name>
</geneLocation>
<dbReference type="PROSITE" id="PS50110">
    <property type="entry name" value="RESPONSE_REGULATORY"/>
    <property type="match status" value="1"/>
</dbReference>
<keyword evidence="1 6" id="KW-0597">Phosphoprotein</keyword>
<evidence type="ECO:0000313" key="11">
    <source>
        <dbReference type="Proteomes" id="UP000231791"/>
    </source>
</evidence>
<organism evidence="10 11">
    <name type="scientific">Streptomyces lavendulae subsp. lavendulae</name>
    <dbReference type="NCBI Taxonomy" id="58340"/>
    <lineage>
        <taxon>Bacteria</taxon>
        <taxon>Bacillati</taxon>
        <taxon>Actinomycetota</taxon>
        <taxon>Actinomycetes</taxon>
        <taxon>Kitasatosporales</taxon>
        <taxon>Streptomycetaceae</taxon>
        <taxon>Streptomyces</taxon>
    </lineage>
</organism>
<dbReference type="Gene3D" id="1.10.10.10">
    <property type="entry name" value="Winged helix-like DNA-binding domain superfamily/Winged helix DNA-binding domain"/>
    <property type="match status" value="1"/>
</dbReference>
<dbReference type="EMBL" id="CP024986">
    <property type="protein sequence ID" value="ATZ29816.1"/>
    <property type="molecule type" value="Genomic_DNA"/>
</dbReference>
<keyword evidence="3" id="KW-0805">Transcription regulation</keyword>
<evidence type="ECO:0000256" key="1">
    <source>
        <dbReference type="ARBA" id="ARBA00022553"/>
    </source>
</evidence>
<dbReference type="OrthoDB" id="9801604at2"/>
<evidence type="ECO:0000256" key="7">
    <source>
        <dbReference type="PROSITE-ProRule" id="PRU01091"/>
    </source>
</evidence>
<dbReference type="SMART" id="SM00862">
    <property type="entry name" value="Trans_reg_C"/>
    <property type="match status" value="1"/>
</dbReference>
<dbReference type="InterPro" id="IPR011006">
    <property type="entry name" value="CheY-like_superfamily"/>
</dbReference>
<dbReference type="PANTHER" id="PTHR48111">
    <property type="entry name" value="REGULATOR OF RPOS"/>
    <property type="match status" value="1"/>
</dbReference>
<gene>
    <name evidence="10" type="primary">yycF3</name>
    <name evidence="10" type="ORF">SLAV_40270</name>
</gene>
<dbReference type="Pfam" id="PF00486">
    <property type="entry name" value="Trans_reg_C"/>
    <property type="match status" value="1"/>
</dbReference>
<dbReference type="GeneID" id="49388980"/>
<dbReference type="InterPro" id="IPR036388">
    <property type="entry name" value="WH-like_DNA-bd_sf"/>
</dbReference>
<dbReference type="GO" id="GO:0032993">
    <property type="term" value="C:protein-DNA complex"/>
    <property type="evidence" value="ECO:0007669"/>
    <property type="project" value="TreeGrafter"/>
</dbReference>
<evidence type="ECO:0000313" key="10">
    <source>
        <dbReference type="EMBL" id="ATZ29816.1"/>
    </source>
</evidence>
<dbReference type="InterPro" id="IPR039420">
    <property type="entry name" value="WalR-like"/>
</dbReference>
<feature type="modified residue" description="4-aspartylphosphate" evidence="6">
    <location>
        <position position="89"/>
    </location>
</feature>
<dbReference type="RefSeq" id="WP_030240803.1">
    <property type="nucleotide sequence ID" value="NC_024970.2"/>
</dbReference>
<accession>A0A2K8PSW1</accession>
<dbReference type="InterPro" id="IPR001867">
    <property type="entry name" value="OmpR/PhoB-type_DNA-bd"/>
</dbReference>
<keyword evidence="2" id="KW-0902">Two-component regulatory system</keyword>
<dbReference type="GO" id="GO:0005829">
    <property type="term" value="C:cytosol"/>
    <property type="evidence" value="ECO:0007669"/>
    <property type="project" value="TreeGrafter"/>
</dbReference>
<dbReference type="PROSITE" id="PS51755">
    <property type="entry name" value="OMPR_PHOB"/>
    <property type="match status" value="1"/>
</dbReference>
<evidence type="ECO:0000256" key="4">
    <source>
        <dbReference type="ARBA" id="ARBA00023125"/>
    </source>
</evidence>
<dbReference type="SMART" id="SM00448">
    <property type="entry name" value="REC"/>
    <property type="match status" value="1"/>
</dbReference>
<protein>
    <submittedName>
        <fullName evidence="10">Transcriptional regulatory protein YycF</fullName>
    </submittedName>
</protein>
<feature type="DNA-binding region" description="OmpR/PhoB-type" evidence="7">
    <location>
        <begin position="163"/>
        <end position="255"/>
    </location>
</feature>
<dbReference type="InterPro" id="IPR001789">
    <property type="entry name" value="Sig_transdc_resp-reg_receiver"/>
</dbReference>
<evidence type="ECO:0000256" key="6">
    <source>
        <dbReference type="PROSITE-ProRule" id="PRU00169"/>
    </source>
</evidence>
<dbReference type="Pfam" id="PF00072">
    <property type="entry name" value="Response_reg"/>
    <property type="match status" value="1"/>
</dbReference>
<proteinExistence type="predicted"/>
<keyword evidence="5" id="KW-0804">Transcription</keyword>
<evidence type="ECO:0000256" key="3">
    <source>
        <dbReference type="ARBA" id="ARBA00023015"/>
    </source>
</evidence>
<keyword evidence="11" id="KW-1185">Reference proteome</keyword>
<dbReference type="GO" id="GO:0006355">
    <property type="term" value="P:regulation of DNA-templated transcription"/>
    <property type="evidence" value="ECO:0007669"/>
    <property type="project" value="InterPro"/>
</dbReference>
<feature type="domain" description="Response regulatory" evidence="8">
    <location>
        <begin position="42"/>
        <end position="153"/>
    </location>
</feature>
<keyword evidence="10" id="KW-0614">Plasmid</keyword>
<feature type="domain" description="OmpR/PhoB-type" evidence="9">
    <location>
        <begin position="163"/>
        <end position="255"/>
    </location>
</feature>
<dbReference type="AlphaFoldDB" id="A0A2K8PSW1"/>
<dbReference type="GO" id="GO:0000156">
    <property type="term" value="F:phosphorelay response regulator activity"/>
    <property type="evidence" value="ECO:0007669"/>
    <property type="project" value="TreeGrafter"/>
</dbReference>
<dbReference type="GO" id="GO:0000976">
    <property type="term" value="F:transcription cis-regulatory region binding"/>
    <property type="evidence" value="ECO:0007669"/>
    <property type="project" value="TreeGrafter"/>
</dbReference>
<evidence type="ECO:0000259" key="8">
    <source>
        <dbReference type="PROSITE" id="PS50110"/>
    </source>
</evidence>
<reference evidence="10 11" key="1">
    <citation type="submission" date="2017-11" db="EMBL/GenBank/DDBJ databases">
        <title>Complete genome sequence of Streptomyces lavendulae subsp. lavendulae CCM 3239 (formerly 'Streptomyces aureofaciens CCM 3239'), the producer of the angucycline-type antibiotic auricin.</title>
        <authorList>
            <person name="Busche T."/>
            <person name="Novakova R."/>
            <person name="Al'Dilaimi A."/>
            <person name="Homerova D."/>
            <person name="Feckova L."/>
            <person name="Rezuchova B."/>
            <person name="Mingyar E."/>
            <person name="Csolleiova D."/>
            <person name="Bekeova C."/>
            <person name="Winkler A."/>
            <person name="Sevcikova B."/>
            <person name="Kalinowski J."/>
            <person name="Kormanec J."/>
            <person name="Ruckert C."/>
        </authorList>
    </citation>
    <scope>NUCLEOTIDE SEQUENCE [LARGE SCALE GENOMIC DNA]</scope>
    <source>
        <strain evidence="10 11">CCM 3239</strain>
        <plasmid evidence="11">Plasmid psa3239</plasmid>
    </source>
</reference>
<evidence type="ECO:0000256" key="5">
    <source>
        <dbReference type="ARBA" id="ARBA00023163"/>
    </source>
</evidence>
<dbReference type="PANTHER" id="PTHR48111:SF1">
    <property type="entry name" value="TWO-COMPONENT RESPONSE REGULATOR ORR33"/>
    <property type="match status" value="1"/>
</dbReference>
<dbReference type="Gene3D" id="3.40.50.2300">
    <property type="match status" value="1"/>
</dbReference>
<evidence type="ECO:0000256" key="2">
    <source>
        <dbReference type="ARBA" id="ARBA00023012"/>
    </source>
</evidence>
<dbReference type="Gene3D" id="6.10.250.690">
    <property type="match status" value="1"/>
</dbReference>